<proteinExistence type="predicted"/>
<name>A0A1I2AU71_9FIRM</name>
<sequence>MLWNKEYCGVYTDIGIAVNDFIHVGDMVLIEVGNELEAVKLINNKYKKLIFPLLPELVKPLPFLNGPIKTNILFRMPYADILKNLLLPNEIRALNPYVGTDGPDRMPNNGLINAISVDE</sequence>
<dbReference type="Proteomes" id="UP000198896">
    <property type="component" value="Unassembled WGS sequence"/>
</dbReference>
<dbReference type="EMBL" id="FONL01000007">
    <property type="protein sequence ID" value="SFE46573.1"/>
    <property type="molecule type" value="Genomic_DNA"/>
</dbReference>
<accession>A0A1I2AU71</accession>
<dbReference type="RefSeq" id="WP_093913390.1">
    <property type="nucleotide sequence ID" value="NZ_FONL01000007.1"/>
</dbReference>
<evidence type="ECO:0000313" key="2">
    <source>
        <dbReference type="Proteomes" id="UP000198896"/>
    </source>
</evidence>
<reference evidence="1 2" key="1">
    <citation type="submission" date="2016-10" db="EMBL/GenBank/DDBJ databases">
        <authorList>
            <person name="de Groot N.N."/>
        </authorList>
    </citation>
    <scope>NUCLEOTIDE SEQUENCE [LARGE SCALE GENOMIC DNA]</scope>
    <source>
        <strain evidence="1 2">DSM 9236</strain>
    </source>
</reference>
<dbReference type="STRING" id="1123323.SAMN05216245_1074"/>
<evidence type="ECO:0000313" key="1">
    <source>
        <dbReference type="EMBL" id="SFE46573.1"/>
    </source>
</evidence>
<protein>
    <submittedName>
        <fullName evidence="1">Uncharacterized protein</fullName>
    </submittedName>
</protein>
<keyword evidence="2" id="KW-1185">Reference proteome</keyword>
<gene>
    <name evidence="1" type="ORF">SAMN05216245_1074</name>
</gene>
<organism evidence="1 2">
    <name type="scientific">Succiniclasticum ruminis DSM 9236</name>
    <dbReference type="NCBI Taxonomy" id="1123323"/>
    <lineage>
        <taxon>Bacteria</taxon>
        <taxon>Bacillati</taxon>
        <taxon>Bacillota</taxon>
        <taxon>Negativicutes</taxon>
        <taxon>Acidaminococcales</taxon>
        <taxon>Acidaminococcaceae</taxon>
        <taxon>Succiniclasticum</taxon>
    </lineage>
</organism>
<dbReference type="AlphaFoldDB" id="A0A1I2AU71"/>